<protein>
    <submittedName>
        <fullName evidence="1">Uncharacterized protein</fullName>
    </submittedName>
</protein>
<sequence>MIKNQTNCLTCNSLSKIYIKTKHKNKEHTIKKSSANYDVFNLKENNKKKKQALIIIVFRKNIDL</sequence>
<dbReference type="EMBL" id="HACA01010852">
    <property type="protein sequence ID" value="CDW28213.1"/>
    <property type="molecule type" value="Transcribed_RNA"/>
</dbReference>
<name>A0A0K2TQA3_LEPSM</name>
<organism evidence="1">
    <name type="scientific">Lepeophtheirus salmonis</name>
    <name type="common">Salmon louse</name>
    <name type="synonym">Caligus salmonis</name>
    <dbReference type="NCBI Taxonomy" id="72036"/>
    <lineage>
        <taxon>Eukaryota</taxon>
        <taxon>Metazoa</taxon>
        <taxon>Ecdysozoa</taxon>
        <taxon>Arthropoda</taxon>
        <taxon>Crustacea</taxon>
        <taxon>Multicrustacea</taxon>
        <taxon>Hexanauplia</taxon>
        <taxon>Copepoda</taxon>
        <taxon>Siphonostomatoida</taxon>
        <taxon>Caligidae</taxon>
        <taxon>Lepeophtheirus</taxon>
    </lineage>
</organism>
<dbReference type="AlphaFoldDB" id="A0A0K2TQA3"/>
<reference evidence="1" key="1">
    <citation type="submission" date="2014-05" db="EMBL/GenBank/DDBJ databases">
        <authorList>
            <person name="Chronopoulou M."/>
        </authorList>
    </citation>
    <scope>NUCLEOTIDE SEQUENCE</scope>
    <source>
        <tissue evidence="1">Whole organism</tissue>
    </source>
</reference>
<evidence type="ECO:0000313" key="1">
    <source>
        <dbReference type="EMBL" id="CDW28213.1"/>
    </source>
</evidence>
<accession>A0A0K2TQA3</accession>
<proteinExistence type="predicted"/>